<dbReference type="AlphaFoldDB" id="A0A544V0S2"/>
<organism evidence="2 3">
    <name type="scientific">Lysinibacillus sphaericus</name>
    <name type="common">Bacillus sphaericus</name>
    <dbReference type="NCBI Taxonomy" id="1421"/>
    <lineage>
        <taxon>Bacteria</taxon>
        <taxon>Bacillati</taxon>
        <taxon>Bacillota</taxon>
        <taxon>Bacilli</taxon>
        <taxon>Bacillales</taxon>
        <taxon>Bacillaceae</taxon>
        <taxon>Lysinibacillus</taxon>
    </lineage>
</organism>
<dbReference type="SUPFAM" id="SSF51556">
    <property type="entry name" value="Metallo-dependent hydrolases"/>
    <property type="match status" value="1"/>
</dbReference>
<dbReference type="PANTHER" id="PTHR22642:SF2">
    <property type="entry name" value="PROTEIN LONG AFTER FAR-RED 3"/>
    <property type="match status" value="1"/>
</dbReference>
<dbReference type="InterPro" id="IPR032466">
    <property type="entry name" value="Metal_Hydrolase"/>
</dbReference>
<evidence type="ECO:0000259" key="1">
    <source>
        <dbReference type="Pfam" id="PF07969"/>
    </source>
</evidence>
<feature type="domain" description="Amidohydrolase 3" evidence="1">
    <location>
        <begin position="58"/>
        <end position="533"/>
    </location>
</feature>
<evidence type="ECO:0000313" key="2">
    <source>
        <dbReference type="EMBL" id="TQR39699.1"/>
    </source>
</evidence>
<dbReference type="GO" id="GO:0016810">
    <property type="term" value="F:hydrolase activity, acting on carbon-nitrogen (but not peptide) bonds"/>
    <property type="evidence" value="ECO:0007669"/>
    <property type="project" value="InterPro"/>
</dbReference>
<dbReference type="SUPFAM" id="SSF51338">
    <property type="entry name" value="Composite domain of metallo-dependent hydrolases"/>
    <property type="match status" value="1"/>
</dbReference>
<dbReference type="EMBL" id="SADV01000001">
    <property type="protein sequence ID" value="TQR39699.1"/>
    <property type="molecule type" value="Genomic_DNA"/>
</dbReference>
<dbReference type="InterPro" id="IPR013108">
    <property type="entry name" value="Amidohydro_3"/>
</dbReference>
<dbReference type="Gene3D" id="3.20.20.140">
    <property type="entry name" value="Metal-dependent hydrolases"/>
    <property type="match status" value="1"/>
</dbReference>
<dbReference type="InterPro" id="IPR011059">
    <property type="entry name" value="Metal-dep_hydrolase_composite"/>
</dbReference>
<dbReference type="Gene3D" id="2.30.40.10">
    <property type="entry name" value="Urease, subunit C, domain 1"/>
    <property type="match status" value="1"/>
</dbReference>
<reference evidence="2 3" key="1">
    <citation type="submission" date="2018-03" db="EMBL/GenBank/DDBJ databases">
        <title>Aerobic endospore-forming bacteria genome sequencing and assembly.</title>
        <authorList>
            <person name="Cavalcante D.A."/>
            <person name="Driks A."/>
            <person name="Putonti C."/>
            <person name="De-Souza M.T."/>
        </authorList>
    </citation>
    <scope>NUCLEOTIDE SEQUENCE [LARGE SCALE GENOMIC DNA]</scope>
    <source>
        <strain evidence="2 3">SDF0037</strain>
    </source>
</reference>
<gene>
    <name evidence="2" type="ORF">C7Y47_01315</name>
</gene>
<evidence type="ECO:0000313" key="3">
    <source>
        <dbReference type="Proteomes" id="UP000317944"/>
    </source>
</evidence>
<comment type="caution">
    <text evidence="2">The sequence shown here is derived from an EMBL/GenBank/DDBJ whole genome shotgun (WGS) entry which is preliminary data.</text>
</comment>
<accession>A0A544V0S2</accession>
<dbReference type="OrthoDB" id="9767366at2"/>
<dbReference type="InterPro" id="IPR033932">
    <property type="entry name" value="YtcJ-like"/>
</dbReference>
<proteinExistence type="predicted"/>
<dbReference type="Pfam" id="PF07969">
    <property type="entry name" value="Amidohydro_3"/>
    <property type="match status" value="1"/>
</dbReference>
<dbReference type="PANTHER" id="PTHR22642">
    <property type="entry name" value="IMIDAZOLONEPROPIONASE"/>
    <property type="match status" value="1"/>
</dbReference>
<dbReference type="Proteomes" id="UP000317944">
    <property type="component" value="Unassembled WGS sequence"/>
</dbReference>
<dbReference type="Gene3D" id="3.10.310.70">
    <property type="match status" value="1"/>
</dbReference>
<name>A0A544V0S2_LYSSH</name>
<dbReference type="CDD" id="cd01300">
    <property type="entry name" value="YtcJ_like"/>
    <property type="match status" value="1"/>
</dbReference>
<sequence length="545" mass="61455">MVVIADKVISSEVVFTGLENEAKPAAIAIKGNKIIAVGSMEEITPFIGLDTKEYHYGNQLIMPGFHDAHLHLMFGSLFSHASINLSDAHSEEEVASLVKQFSENVHADEWIIGYGWDHTNWAEKCLPTRFSLDKVVPNRPIILFHAEGHYSWVNSLALENARVTNETEDPPNGTIQKDENNEITGILLETAMNLVVDIALAFPDKRKEELFEEFLKKSAQLGITSVNDLFASSFDKLNSFAMYKAYDEAGKLTTRIHLYPELNDDIDRAISLREKYNSEKLQLAGLKQFIDGVVTGHTAYMLDPYLDKPTTRGSTTFPVETIKNWVTKADKEGFQIRFHTIGDGAVRLALDIFEAARMENGVRDSRHALEHIEVIHPTDIQRFKELGVVPSVQPSHLALMPKESHTLRVGKEKDPYTYLCKTLYDAVEYIALGTDYPIATLDPFKEIFHAITRLDFTGDYEWNSQEQITLAEALKAYTKGSAYSTFREKDLGTLEVGKLADIIVLDKNLFEVEHKEILQTKVLLTIMDGEVVYSESVYYPTILVN</sequence>
<protein>
    <submittedName>
        <fullName evidence="2">Amidohydrolase</fullName>
    </submittedName>
</protein>